<dbReference type="RefSeq" id="WP_136914633.1">
    <property type="nucleotide sequence ID" value="NZ_CP039371.1"/>
</dbReference>
<keyword evidence="3" id="KW-0285">Flavoprotein</keyword>
<evidence type="ECO:0000313" key="8">
    <source>
        <dbReference type="EMBL" id="QCI12476.1"/>
    </source>
</evidence>
<dbReference type="InterPro" id="IPR009075">
    <property type="entry name" value="AcylCo_DH/oxidase_C"/>
</dbReference>
<reference evidence="9" key="1">
    <citation type="submission" date="2019-04" db="EMBL/GenBank/DDBJ databases">
        <title>Genome sequence of Pseudomonas putida 1290, an auxin catabolizing strain.</title>
        <authorList>
            <person name="Laird T.S."/>
            <person name="Leveau J.H.J."/>
        </authorList>
    </citation>
    <scope>NUCLEOTIDE SEQUENCE [LARGE SCALE GENOMIC DNA]</scope>
    <source>
        <strain evidence="9">1290</strain>
    </source>
</reference>
<comment type="cofactor">
    <cofactor evidence="1">
        <name>FAD</name>
        <dbReference type="ChEBI" id="CHEBI:57692"/>
    </cofactor>
</comment>
<name>A0A4D6X7R9_PSEPU</name>
<evidence type="ECO:0000259" key="7">
    <source>
        <dbReference type="Pfam" id="PF02771"/>
    </source>
</evidence>
<dbReference type="InterPro" id="IPR037069">
    <property type="entry name" value="AcylCoA_DH/ox_N_sf"/>
</dbReference>
<accession>A0A4D6X7R9</accession>
<dbReference type="OrthoDB" id="2450120at2"/>
<dbReference type="AlphaFoldDB" id="A0A4D6X7R9"/>
<evidence type="ECO:0000256" key="5">
    <source>
        <dbReference type="ARBA" id="ARBA00023002"/>
    </source>
</evidence>
<dbReference type="GO" id="GO:0050660">
    <property type="term" value="F:flavin adenine dinucleotide binding"/>
    <property type="evidence" value="ECO:0007669"/>
    <property type="project" value="InterPro"/>
</dbReference>
<dbReference type="PANTHER" id="PTHR43884:SF20">
    <property type="entry name" value="ACYL-COA DEHYDROGENASE FADE28"/>
    <property type="match status" value="1"/>
</dbReference>
<dbReference type="GO" id="GO:0003995">
    <property type="term" value="F:acyl-CoA dehydrogenase activity"/>
    <property type="evidence" value="ECO:0007669"/>
    <property type="project" value="TreeGrafter"/>
</dbReference>
<evidence type="ECO:0000256" key="3">
    <source>
        <dbReference type="ARBA" id="ARBA00022630"/>
    </source>
</evidence>
<evidence type="ECO:0000313" key="9">
    <source>
        <dbReference type="Proteomes" id="UP000298551"/>
    </source>
</evidence>
<dbReference type="PANTHER" id="PTHR43884">
    <property type="entry name" value="ACYL-COA DEHYDROGENASE"/>
    <property type="match status" value="1"/>
</dbReference>
<protein>
    <submittedName>
        <fullName evidence="8">Acyl-CoA dehydrogenase</fullName>
    </submittedName>
</protein>
<evidence type="ECO:0000256" key="4">
    <source>
        <dbReference type="ARBA" id="ARBA00022827"/>
    </source>
</evidence>
<feature type="domain" description="Acyl-CoA dehydrogenase/oxidase C-terminal" evidence="6">
    <location>
        <begin position="184"/>
        <end position="305"/>
    </location>
</feature>
<evidence type="ECO:0000256" key="2">
    <source>
        <dbReference type="ARBA" id="ARBA00009347"/>
    </source>
</evidence>
<keyword evidence="5" id="KW-0560">Oxidoreductase</keyword>
<gene>
    <name evidence="8" type="ORF">E6B08_14370</name>
</gene>
<evidence type="ECO:0000259" key="6">
    <source>
        <dbReference type="Pfam" id="PF00441"/>
    </source>
</evidence>
<organism evidence="8 9">
    <name type="scientific">Pseudomonas putida</name>
    <name type="common">Arthrobacter siderocapsulatus</name>
    <dbReference type="NCBI Taxonomy" id="303"/>
    <lineage>
        <taxon>Bacteria</taxon>
        <taxon>Pseudomonadati</taxon>
        <taxon>Pseudomonadota</taxon>
        <taxon>Gammaproteobacteria</taxon>
        <taxon>Pseudomonadales</taxon>
        <taxon>Pseudomonadaceae</taxon>
        <taxon>Pseudomonas</taxon>
    </lineage>
</organism>
<dbReference type="Pfam" id="PF02771">
    <property type="entry name" value="Acyl-CoA_dh_N"/>
    <property type="match status" value="1"/>
</dbReference>
<evidence type="ECO:0000256" key="1">
    <source>
        <dbReference type="ARBA" id="ARBA00001974"/>
    </source>
</evidence>
<dbReference type="InterPro" id="IPR013786">
    <property type="entry name" value="AcylCoA_DH/ox_N"/>
</dbReference>
<keyword evidence="4" id="KW-0274">FAD</keyword>
<dbReference type="Pfam" id="PF00441">
    <property type="entry name" value="Acyl-CoA_dh_1"/>
    <property type="match status" value="1"/>
</dbReference>
<dbReference type="Proteomes" id="UP000298551">
    <property type="component" value="Chromosome"/>
</dbReference>
<dbReference type="SUPFAM" id="SSF56645">
    <property type="entry name" value="Acyl-CoA dehydrogenase NM domain-like"/>
    <property type="match status" value="1"/>
</dbReference>
<dbReference type="Gene3D" id="1.20.140.10">
    <property type="entry name" value="Butyryl-CoA Dehydrogenase, subunit A, domain 3"/>
    <property type="match status" value="1"/>
</dbReference>
<comment type="similarity">
    <text evidence="2">Belongs to the acyl-CoA dehydrogenase family.</text>
</comment>
<feature type="domain" description="Acyl-CoA dehydrogenase/oxidase N-terminal" evidence="7">
    <location>
        <begin position="7"/>
        <end position="79"/>
    </location>
</feature>
<dbReference type="EMBL" id="CP039371">
    <property type="protein sequence ID" value="QCI12476.1"/>
    <property type="molecule type" value="Genomic_DNA"/>
</dbReference>
<dbReference type="InterPro" id="IPR036250">
    <property type="entry name" value="AcylCo_DH-like_C"/>
</dbReference>
<dbReference type="Gene3D" id="1.10.540.10">
    <property type="entry name" value="Acyl-CoA dehydrogenase/oxidase, N-terminal domain"/>
    <property type="match status" value="1"/>
</dbReference>
<proteinExistence type="inferred from homology"/>
<sequence length="332" mass="35714">MNLDTLIIDAFDQWLEGEVTPERVRRIDLGEAPDALWRSLAEQGFTDLLLPEALGGAAASTQTAGRLLYAAGACALPLPLASTWWVRLACAEAGIELPQGPIALASGQRQGDAVRCASVPFATHARWVLVSLPDGAWLLPIDCAQRQADGVHASTHQALFWSNLPADVVQLTAAHDWRALGAAYTAALMAGAAQRVLQLTLEYANTRQQFGKAIGSFQAIQQQLSVLAEEVYAAHMAAQLALHEGPWPSEIAAAVAKARCSRAATEVCRIAHAVFGAIGITEECELQLYTRRLNAWRMDFGSEAAWHRLIGSTALEQPGNSLAFLRRHLPAA</sequence>
<dbReference type="SUPFAM" id="SSF47203">
    <property type="entry name" value="Acyl-CoA dehydrogenase C-terminal domain-like"/>
    <property type="match status" value="1"/>
</dbReference>
<dbReference type="InterPro" id="IPR009100">
    <property type="entry name" value="AcylCoA_DH/oxidase_NM_dom_sf"/>
</dbReference>